<comment type="cofactor">
    <cofactor evidence="1 4">
        <name>pyridoxal 5'-phosphate</name>
        <dbReference type="ChEBI" id="CHEBI:597326"/>
    </cofactor>
</comment>
<gene>
    <name evidence="6" type="ORF">AUP43_06130</name>
</gene>
<feature type="domain" description="Aminotransferase class V" evidence="5">
    <location>
        <begin position="20"/>
        <end position="382"/>
    </location>
</feature>
<reference evidence="6 7" key="1">
    <citation type="submission" date="2015-12" db="EMBL/GenBank/DDBJ databases">
        <title>Genome sequence of Oceanibaculum pacificum MCCC 1A02656.</title>
        <authorList>
            <person name="Lu L."/>
            <person name="Lai Q."/>
            <person name="Shao Z."/>
            <person name="Qian P."/>
        </authorList>
    </citation>
    <scope>NUCLEOTIDE SEQUENCE [LARGE SCALE GENOMIC DNA]</scope>
    <source>
        <strain evidence="6 7">MCCC 1A02656</strain>
    </source>
</reference>
<comment type="caution">
    <text evidence="6">The sequence shown here is derived from an EMBL/GenBank/DDBJ whole genome shotgun (WGS) entry which is preliminary data.</text>
</comment>
<dbReference type="RefSeq" id="WP_067553844.1">
    <property type="nucleotide sequence ID" value="NZ_LPXN01000090.1"/>
</dbReference>
<accession>A0A154W9U3</accession>
<dbReference type="PANTHER" id="PTHR43586:SF24">
    <property type="entry name" value="BLR4730 PROTEIN"/>
    <property type="match status" value="1"/>
</dbReference>
<evidence type="ECO:0000313" key="7">
    <source>
        <dbReference type="Proteomes" id="UP000076400"/>
    </source>
</evidence>
<dbReference type="EMBL" id="LPXN01000090">
    <property type="protein sequence ID" value="KZD10299.1"/>
    <property type="molecule type" value="Genomic_DNA"/>
</dbReference>
<dbReference type="Gene3D" id="3.90.1150.10">
    <property type="entry name" value="Aspartate Aminotransferase, domain 1"/>
    <property type="match status" value="1"/>
</dbReference>
<dbReference type="InterPro" id="IPR020578">
    <property type="entry name" value="Aminotrans_V_PyrdxlP_BS"/>
</dbReference>
<evidence type="ECO:0000256" key="4">
    <source>
        <dbReference type="RuleBase" id="RU004504"/>
    </source>
</evidence>
<dbReference type="InterPro" id="IPR015424">
    <property type="entry name" value="PyrdxlP-dep_Trfase"/>
</dbReference>
<proteinExistence type="inferred from homology"/>
<dbReference type="PANTHER" id="PTHR43586">
    <property type="entry name" value="CYSTEINE DESULFURASE"/>
    <property type="match status" value="1"/>
</dbReference>
<evidence type="ECO:0000256" key="1">
    <source>
        <dbReference type="ARBA" id="ARBA00001933"/>
    </source>
</evidence>
<evidence type="ECO:0000256" key="2">
    <source>
        <dbReference type="ARBA" id="ARBA00022898"/>
    </source>
</evidence>
<sequence length="391" mass="42919">MIDVARARAETPGCEKVIHFNSCGASLMPAPVLQAVKDHLDLEAGIGGYEAADKQRAEIDGLYDSAARYFNCSPGEIAVVENATVAWDMAFYGLSFQPGDRILTAMSEYAANYIAYLQIAKRTGAVIEVIPNDNAGQIDVAALERMIDRKAKLISITHVPTNGGLVNPAEKVGKVARSAGVPYLLDACQSFGQMPLDVEKIGCDMASVTGRKFMRGPRGTGLLYVRRSMLDKLEPPFLDLRAASWTGPDSYELQPDAKRFENWEKYIAGMIGLKTAIDYAMGWGMENIEARVVELAGNFRRKLASVPGVVVRDLGERPCGIVSFTKDGVRPEDIKARMAEEGINCSTSSRFSTRLDMTARDLHMLSRTGIHYFNTEAETDRFVELLEAMRA</sequence>
<dbReference type="Pfam" id="PF00266">
    <property type="entry name" value="Aminotran_5"/>
    <property type="match status" value="1"/>
</dbReference>
<evidence type="ECO:0000256" key="3">
    <source>
        <dbReference type="RuleBase" id="RU004075"/>
    </source>
</evidence>
<dbReference type="Proteomes" id="UP000076400">
    <property type="component" value="Unassembled WGS sequence"/>
</dbReference>
<evidence type="ECO:0000259" key="5">
    <source>
        <dbReference type="Pfam" id="PF00266"/>
    </source>
</evidence>
<organism evidence="6 7">
    <name type="scientific">Oceanibaculum pacificum</name>
    <dbReference type="NCBI Taxonomy" id="580166"/>
    <lineage>
        <taxon>Bacteria</taxon>
        <taxon>Pseudomonadati</taxon>
        <taxon>Pseudomonadota</taxon>
        <taxon>Alphaproteobacteria</taxon>
        <taxon>Rhodospirillales</taxon>
        <taxon>Oceanibaculaceae</taxon>
        <taxon>Oceanibaculum</taxon>
    </lineage>
</organism>
<name>A0A154W9U3_9PROT</name>
<dbReference type="InterPro" id="IPR015422">
    <property type="entry name" value="PyrdxlP-dep_Trfase_small"/>
</dbReference>
<dbReference type="InterPro" id="IPR015421">
    <property type="entry name" value="PyrdxlP-dep_Trfase_major"/>
</dbReference>
<keyword evidence="6" id="KW-0808">Transferase</keyword>
<dbReference type="InterPro" id="IPR000192">
    <property type="entry name" value="Aminotrans_V_dom"/>
</dbReference>
<dbReference type="AlphaFoldDB" id="A0A154W9U3"/>
<dbReference type="STRING" id="580166.AUP43_06130"/>
<keyword evidence="7" id="KW-1185">Reference proteome</keyword>
<dbReference type="PROSITE" id="PS00595">
    <property type="entry name" value="AA_TRANSFER_CLASS_5"/>
    <property type="match status" value="1"/>
</dbReference>
<evidence type="ECO:0000313" key="6">
    <source>
        <dbReference type="EMBL" id="KZD10299.1"/>
    </source>
</evidence>
<keyword evidence="6" id="KW-0032">Aminotransferase</keyword>
<comment type="similarity">
    <text evidence="3">Belongs to the class-V pyridoxal-phosphate-dependent aminotransferase family.</text>
</comment>
<dbReference type="Gene3D" id="3.40.640.10">
    <property type="entry name" value="Type I PLP-dependent aspartate aminotransferase-like (Major domain)"/>
    <property type="match status" value="1"/>
</dbReference>
<keyword evidence="2" id="KW-0663">Pyridoxal phosphate</keyword>
<dbReference type="SUPFAM" id="SSF53383">
    <property type="entry name" value="PLP-dependent transferases"/>
    <property type="match status" value="1"/>
</dbReference>
<dbReference type="GO" id="GO:0008483">
    <property type="term" value="F:transaminase activity"/>
    <property type="evidence" value="ECO:0007669"/>
    <property type="project" value="UniProtKB-KW"/>
</dbReference>
<dbReference type="OrthoDB" id="9804366at2"/>
<protein>
    <submittedName>
        <fullName evidence="6">Aminotransferase class V</fullName>
    </submittedName>
</protein>